<dbReference type="AlphaFoldDB" id="N6UQH5"/>
<dbReference type="HOGENOM" id="CLU_1940245_0_0_1"/>
<gene>
    <name evidence="1" type="ORF">YQE_02598</name>
</gene>
<sequence length="130" mass="13995">MPKKPRRALRELNVATSAKAMEAMEVLEVLAAWEAMEAWAATAATVVVYLSTQRLQPLPCLYPNRLPCLLSREHGRASACSTRRASDPGGGRTSHQGIVKVPVPVKVAVPVRNYEGWSGVYGGLSSSYGS</sequence>
<protein>
    <submittedName>
        <fullName evidence="1">Uncharacterized protein</fullName>
    </submittedName>
</protein>
<proteinExistence type="predicted"/>
<accession>N6UQH5</accession>
<feature type="non-terminal residue" evidence="1">
    <location>
        <position position="1"/>
    </location>
</feature>
<name>N6UQH5_DENPD</name>
<dbReference type="EMBL" id="KB740237">
    <property type="protein sequence ID" value="ENN80997.1"/>
    <property type="molecule type" value="Genomic_DNA"/>
</dbReference>
<organism evidence="1">
    <name type="scientific">Dendroctonus ponderosae</name>
    <name type="common">Mountain pine beetle</name>
    <dbReference type="NCBI Taxonomy" id="77166"/>
    <lineage>
        <taxon>Eukaryota</taxon>
        <taxon>Metazoa</taxon>
        <taxon>Ecdysozoa</taxon>
        <taxon>Arthropoda</taxon>
        <taxon>Hexapoda</taxon>
        <taxon>Insecta</taxon>
        <taxon>Pterygota</taxon>
        <taxon>Neoptera</taxon>
        <taxon>Endopterygota</taxon>
        <taxon>Coleoptera</taxon>
        <taxon>Polyphaga</taxon>
        <taxon>Cucujiformia</taxon>
        <taxon>Curculionidae</taxon>
        <taxon>Scolytinae</taxon>
        <taxon>Dendroctonus</taxon>
    </lineage>
</organism>
<reference evidence="1" key="1">
    <citation type="journal article" date="2013" name="Genome Biol.">
        <title>Draft genome of the mountain pine beetle, Dendroctonus ponderosae Hopkins, a major forest pest.</title>
        <authorList>
            <person name="Keeling C.I."/>
            <person name="Yuen M.M."/>
            <person name="Liao N.Y."/>
            <person name="Docking T.R."/>
            <person name="Chan S.K."/>
            <person name="Taylor G.A."/>
            <person name="Palmquist D.L."/>
            <person name="Jackman S.D."/>
            <person name="Nguyen A."/>
            <person name="Li M."/>
            <person name="Henderson H."/>
            <person name="Janes J.K."/>
            <person name="Zhao Y."/>
            <person name="Pandoh P."/>
            <person name="Moore R."/>
            <person name="Sperling F.A."/>
            <person name="Huber D.P."/>
            <person name="Birol I."/>
            <person name="Jones S.J."/>
            <person name="Bohlmann J."/>
        </authorList>
    </citation>
    <scope>NUCLEOTIDE SEQUENCE</scope>
</reference>
<evidence type="ECO:0000313" key="1">
    <source>
        <dbReference type="EMBL" id="ENN80997.1"/>
    </source>
</evidence>